<dbReference type="KEGG" id="aarg:Aargi30884_22430"/>
<dbReference type="GO" id="GO:0005829">
    <property type="term" value="C:cytosol"/>
    <property type="evidence" value="ECO:0007669"/>
    <property type="project" value="TreeGrafter"/>
</dbReference>
<dbReference type="SFLD" id="SFLDG01140">
    <property type="entry name" value="C2.B:_Phosphomannomutase_and_P"/>
    <property type="match status" value="1"/>
</dbReference>
<dbReference type="InterPro" id="IPR023214">
    <property type="entry name" value="HAD_sf"/>
</dbReference>
<dbReference type="GO" id="GO:0000287">
    <property type="term" value="F:magnesium ion binding"/>
    <property type="evidence" value="ECO:0007669"/>
    <property type="project" value="TreeGrafter"/>
</dbReference>
<dbReference type="GO" id="GO:0016791">
    <property type="term" value="F:phosphatase activity"/>
    <property type="evidence" value="ECO:0007669"/>
    <property type="project" value="UniProtKB-ARBA"/>
</dbReference>
<evidence type="ECO:0000313" key="2">
    <source>
        <dbReference type="Proteomes" id="UP000464754"/>
    </source>
</evidence>
<dbReference type="PANTHER" id="PTHR10000:SF8">
    <property type="entry name" value="HAD SUPERFAMILY HYDROLASE-LIKE, TYPE 3"/>
    <property type="match status" value="1"/>
</dbReference>
<dbReference type="Pfam" id="PF08282">
    <property type="entry name" value="Hydrolase_3"/>
    <property type="match status" value="1"/>
</dbReference>
<gene>
    <name evidence="1" type="ORF">Aargi30884_22430</name>
</gene>
<name>A0A6N4TJX7_9FIRM</name>
<dbReference type="PANTHER" id="PTHR10000">
    <property type="entry name" value="PHOSPHOSERINE PHOSPHATASE"/>
    <property type="match status" value="1"/>
</dbReference>
<dbReference type="NCBIfam" id="TIGR00099">
    <property type="entry name" value="Cof-subfamily"/>
    <property type="match status" value="1"/>
</dbReference>
<dbReference type="AlphaFoldDB" id="A0A6N4TJX7"/>
<reference evidence="2" key="1">
    <citation type="submission" date="2019-05" db="EMBL/GenBank/DDBJ databases">
        <title>Complete genome sequencing of Absiella argi strain JCM 30884.</title>
        <authorList>
            <person name="Sakamoto M."/>
            <person name="Murakami T."/>
            <person name="Mori H."/>
        </authorList>
    </citation>
    <scope>NUCLEOTIDE SEQUENCE [LARGE SCALE GENOMIC DNA]</scope>
    <source>
        <strain evidence="2">JCM 30884</strain>
    </source>
</reference>
<evidence type="ECO:0000313" key="1">
    <source>
        <dbReference type="EMBL" id="BBK23340.1"/>
    </source>
</evidence>
<sequence length="281" mass="32629">MIKLIISDMDGSLLNTDKTMPKGFFELIQQLKQQGILFAAGSGRQLASLQNSFQPVQKDMYFIAENGCITIDGSTQNVLDVHCLDKGYVKKFIEICRNIPDTYVVVCGRKSAYYEFKNEKILLQHVTPYYFHHQQVEDITKVEDDILKLAVLNLQGTASHVYPNFETYLNNFNISVSAFEWMDIMAKDIHKGLGVQTLCKYLGIQKHEVMIFGDFMNDYEMLQEAYFSFAMKNALPEIKEICNFETTFTNDEDGVKYEIEYWLSNNQEKLREYMENNEAFF</sequence>
<dbReference type="InterPro" id="IPR006379">
    <property type="entry name" value="HAD-SF_hydro_IIB"/>
</dbReference>
<proteinExistence type="predicted"/>
<dbReference type="InterPro" id="IPR000150">
    <property type="entry name" value="Cof"/>
</dbReference>
<dbReference type="SFLD" id="SFLDS00003">
    <property type="entry name" value="Haloacid_Dehalogenase"/>
    <property type="match status" value="1"/>
</dbReference>
<dbReference type="Proteomes" id="UP000464754">
    <property type="component" value="Chromosome"/>
</dbReference>
<dbReference type="Gene3D" id="3.30.1240.10">
    <property type="match status" value="1"/>
</dbReference>
<organism evidence="1 2">
    <name type="scientific">Amedibacterium intestinale</name>
    <dbReference type="NCBI Taxonomy" id="2583452"/>
    <lineage>
        <taxon>Bacteria</taxon>
        <taxon>Bacillati</taxon>
        <taxon>Bacillota</taxon>
        <taxon>Erysipelotrichia</taxon>
        <taxon>Erysipelotrichales</taxon>
        <taxon>Erysipelotrichaceae</taxon>
        <taxon>Amedibacterium</taxon>
    </lineage>
</organism>
<accession>A0A6N4TJX7</accession>
<dbReference type="EMBL" id="AP019695">
    <property type="protein sequence ID" value="BBK23340.1"/>
    <property type="molecule type" value="Genomic_DNA"/>
</dbReference>
<dbReference type="Gene3D" id="3.40.50.1000">
    <property type="entry name" value="HAD superfamily/HAD-like"/>
    <property type="match status" value="1"/>
</dbReference>
<dbReference type="RefSeq" id="WP_118278012.1">
    <property type="nucleotide sequence ID" value="NZ_AP019695.1"/>
</dbReference>
<protein>
    <submittedName>
        <fullName evidence="1">Haloacid dehalogenase</fullName>
    </submittedName>
</protein>
<dbReference type="InterPro" id="IPR036412">
    <property type="entry name" value="HAD-like_sf"/>
</dbReference>
<dbReference type="NCBIfam" id="TIGR01484">
    <property type="entry name" value="HAD-SF-IIB"/>
    <property type="match status" value="1"/>
</dbReference>
<dbReference type="SUPFAM" id="SSF56784">
    <property type="entry name" value="HAD-like"/>
    <property type="match status" value="1"/>
</dbReference>
<keyword evidence="2" id="KW-1185">Reference proteome</keyword>